<protein>
    <submittedName>
        <fullName evidence="1">Uncharacterized protein</fullName>
    </submittedName>
</protein>
<gene>
    <name evidence="1" type="ORF">TWF696_006116</name>
</gene>
<dbReference type="EMBL" id="JAVHNQ010000004">
    <property type="protein sequence ID" value="KAK6349853.1"/>
    <property type="molecule type" value="Genomic_DNA"/>
</dbReference>
<reference evidence="1 2" key="1">
    <citation type="submission" date="2019-10" db="EMBL/GenBank/DDBJ databases">
        <authorList>
            <person name="Palmer J.M."/>
        </authorList>
    </citation>
    <scope>NUCLEOTIDE SEQUENCE [LARGE SCALE GENOMIC DNA]</scope>
    <source>
        <strain evidence="1 2">TWF696</strain>
    </source>
</reference>
<dbReference type="InterPro" id="IPR019734">
    <property type="entry name" value="TPR_rpt"/>
</dbReference>
<accession>A0AAV9UVV5</accession>
<comment type="caution">
    <text evidence="1">The sequence shown here is derived from an EMBL/GenBank/DDBJ whole genome shotgun (WGS) entry which is preliminary data.</text>
</comment>
<dbReference type="PANTHER" id="PTHR46082:SF11">
    <property type="entry name" value="AAA+ ATPASE DOMAIN-CONTAINING PROTEIN-RELATED"/>
    <property type="match status" value="1"/>
</dbReference>
<organism evidence="1 2">
    <name type="scientific">Orbilia brochopaga</name>
    <dbReference type="NCBI Taxonomy" id="3140254"/>
    <lineage>
        <taxon>Eukaryota</taxon>
        <taxon>Fungi</taxon>
        <taxon>Dikarya</taxon>
        <taxon>Ascomycota</taxon>
        <taxon>Pezizomycotina</taxon>
        <taxon>Orbiliomycetes</taxon>
        <taxon>Orbiliales</taxon>
        <taxon>Orbiliaceae</taxon>
        <taxon>Orbilia</taxon>
    </lineage>
</organism>
<sequence>MLTSSVDTRFGRTFWVDASNKETLDQSFRHIAHDSAALRDSVDSSPNSVVQWLSSTDFEWLIVLDNADGDPDMISKYLPHGRQGNVLITSRNPNLRLAPPEASREVGKMSETDAVLLLLDILKLKDTASEALKSKLRAIASEVGFLALGVDHAGAAIAAGISSIENYVSDLRRHPWNLLDHPSLKGTSNYDYTLYGAWSMALSTIKQRAADTRSPARESDEEIALQMFNQFAFLHYNSITDEIFRRAAERGHCVQFNQSKSQLLPRDPTGLPCQLLQLDEEGKWDPYVFQKGIQVLISLSFVKNDVARGDYSLHPLVHSWARTRLSRQERYVVSQSVRMLLATSISFEREKGDYLYHRSIIPHITSLRQYIPEQETLDAQSADTYDKFSLVYHENGYYKEAEKLGSRVIEARSSIFGAMNQSTLTSATRLGFNYRLMGELGKAGEILADVLEKKRASYGEDHPETLDSMVDQAVILSDEGRYSEAEEMFQYILRTRKAILGDEHPETLKTTLDLCIVFTAQHRYVEAETLGAPVVEKMADFHEESHPRTLLAMAALAVVYANSGQLKKAEKLKIRVLQLRIESQGNNHPATLMAKSNLAATYLKQHRWVDAEKLIIPVIETRKKILGEFHLETLRSMLLQVNSYIGQERWNDAEGICVQVVESRKQKLRERHPHMLWAMHKLAIIYNGQGRLEQAEALWKRVMEMQVEMYAEGKVNTERVQVMHDLAQNLKCQGKVDEAIALMAQAVELQKKNAGS</sequence>
<dbReference type="Proteomes" id="UP001375240">
    <property type="component" value="Unassembled WGS sequence"/>
</dbReference>
<dbReference type="SUPFAM" id="SSF48452">
    <property type="entry name" value="TPR-like"/>
    <property type="match status" value="3"/>
</dbReference>
<dbReference type="Pfam" id="PF13424">
    <property type="entry name" value="TPR_12"/>
    <property type="match status" value="3"/>
</dbReference>
<dbReference type="PANTHER" id="PTHR46082">
    <property type="entry name" value="ATP/GTP-BINDING PROTEIN-RELATED"/>
    <property type="match status" value="1"/>
</dbReference>
<keyword evidence="2" id="KW-1185">Reference proteome</keyword>
<dbReference type="InterPro" id="IPR053137">
    <property type="entry name" value="NLR-like"/>
</dbReference>
<name>A0AAV9UVV5_9PEZI</name>
<dbReference type="InterPro" id="IPR027417">
    <property type="entry name" value="P-loop_NTPase"/>
</dbReference>
<evidence type="ECO:0000313" key="2">
    <source>
        <dbReference type="Proteomes" id="UP001375240"/>
    </source>
</evidence>
<dbReference type="InterPro" id="IPR011990">
    <property type="entry name" value="TPR-like_helical_dom_sf"/>
</dbReference>
<dbReference type="SMART" id="SM00028">
    <property type="entry name" value="TPR"/>
    <property type="match status" value="5"/>
</dbReference>
<dbReference type="AlphaFoldDB" id="A0AAV9UVV5"/>
<dbReference type="Gene3D" id="3.40.50.300">
    <property type="entry name" value="P-loop containing nucleotide triphosphate hydrolases"/>
    <property type="match status" value="1"/>
</dbReference>
<proteinExistence type="predicted"/>
<evidence type="ECO:0000313" key="1">
    <source>
        <dbReference type="EMBL" id="KAK6349853.1"/>
    </source>
</evidence>
<dbReference type="Gene3D" id="1.25.40.10">
    <property type="entry name" value="Tetratricopeptide repeat domain"/>
    <property type="match status" value="2"/>
</dbReference>